<keyword evidence="2" id="KW-1185">Reference proteome</keyword>
<protein>
    <submittedName>
        <fullName evidence="1">Uncharacterized protein</fullName>
    </submittedName>
</protein>
<comment type="caution">
    <text evidence="1">The sequence shown here is derived from an EMBL/GenBank/DDBJ whole genome shotgun (WGS) entry which is preliminary data.</text>
</comment>
<reference evidence="1" key="1">
    <citation type="submission" date="2023-09" db="EMBL/GenBank/DDBJ databases">
        <title>Vallitalea sediminicola and Vallitalea maricola sp. nov., anaerobic bacteria isolated from marine sediment.</title>
        <authorList>
            <person name="Hirano S."/>
            <person name="Maeda A."/>
            <person name="Terahara T."/>
            <person name="Mori K."/>
            <person name="Hamada M."/>
            <person name="Matsumoto R."/>
            <person name="Kobayashi T."/>
        </authorList>
    </citation>
    <scope>NUCLEOTIDE SEQUENCE</scope>
    <source>
        <strain evidence="1">AN17-2</strain>
    </source>
</reference>
<evidence type="ECO:0000313" key="2">
    <source>
        <dbReference type="Proteomes" id="UP001374599"/>
    </source>
</evidence>
<sequence>MGLTIFILWKCVNLDFKQLEEKFALKSTNQLLHIQMNAISHQATTIHENDEKIQILRHDFRHNIQMLSTLIAREELADASLILKKLNDDLENTKPIIFCKNPVINSALLVYINKAQKQNIEIISEIDIPQNIPWSSNDIALLFANVLENAINASSQQPKEQRKICITTRYDDNKLAIIVENYFFGEILFNDNGMPISLKQGHGVGMRSITSIVSKYRGHVVCSHTHDWFTISFMFSNRYASN</sequence>
<name>A0ACB5UGD7_9FIRM</name>
<organism evidence="1 2">
    <name type="scientific">Vallitalea maricola</name>
    <dbReference type="NCBI Taxonomy" id="3074433"/>
    <lineage>
        <taxon>Bacteria</taxon>
        <taxon>Bacillati</taxon>
        <taxon>Bacillota</taxon>
        <taxon>Clostridia</taxon>
        <taxon>Lachnospirales</taxon>
        <taxon>Vallitaleaceae</taxon>
        <taxon>Vallitalea</taxon>
    </lineage>
</organism>
<proteinExistence type="predicted"/>
<dbReference type="Proteomes" id="UP001374599">
    <property type="component" value="Unassembled WGS sequence"/>
</dbReference>
<evidence type="ECO:0000313" key="1">
    <source>
        <dbReference type="EMBL" id="GMQ62007.1"/>
    </source>
</evidence>
<accession>A0ACB5UGD7</accession>
<gene>
    <name evidence="1" type="ORF">AN2V17_12370</name>
</gene>
<dbReference type="EMBL" id="BTPU01000018">
    <property type="protein sequence ID" value="GMQ62007.1"/>
    <property type="molecule type" value="Genomic_DNA"/>
</dbReference>